<evidence type="ECO:0000313" key="3">
    <source>
        <dbReference type="Proteomes" id="UP000759131"/>
    </source>
</evidence>
<organism evidence="2">
    <name type="scientific">Medioppia subpectinata</name>
    <dbReference type="NCBI Taxonomy" id="1979941"/>
    <lineage>
        <taxon>Eukaryota</taxon>
        <taxon>Metazoa</taxon>
        <taxon>Ecdysozoa</taxon>
        <taxon>Arthropoda</taxon>
        <taxon>Chelicerata</taxon>
        <taxon>Arachnida</taxon>
        <taxon>Acari</taxon>
        <taxon>Acariformes</taxon>
        <taxon>Sarcoptiformes</taxon>
        <taxon>Oribatida</taxon>
        <taxon>Brachypylina</taxon>
        <taxon>Oppioidea</taxon>
        <taxon>Oppiidae</taxon>
        <taxon>Medioppia</taxon>
    </lineage>
</organism>
<dbReference type="EMBL" id="OC909706">
    <property type="protein sequence ID" value="CAD7651030.1"/>
    <property type="molecule type" value="Genomic_DNA"/>
</dbReference>
<dbReference type="CDD" id="cd00063">
    <property type="entry name" value="FN3"/>
    <property type="match status" value="1"/>
</dbReference>
<dbReference type="SMART" id="SM00060">
    <property type="entry name" value="FN3"/>
    <property type="match status" value="1"/>
</dbReference>
<dbReference type="Pfam" id="PF00041">
    <property type="entry name" value="fn3"/>
    <property type="match status" value="1"/>
</dbReference>
<feature type="non-terminal residue" evidence="2">
    <location>
        <position position="119"/>
    </location>
</feature>
<dbReference type="InterPro" id="IPR013783">
    <property type="entry name" value="Ig-like_fold"/>
</dbReference>
<dbReference type="OrthoDB" id="6434423at2759"/>
<keyword evidence="3" id="KW-1185">Reference proteome</keyword>
<dbReference type="InterPro" id="IPR003961">
    <property type="entry name" value="FN3_dom"/>
</dbReference>
<dbReference type="SUPFAM" id="SSF49265">
    <property type="entry name" value="Fibronectin type III"/>
    <property type="match status" value="1"/>
</dbReference>
<feature type="domain" description="Fibronectin type-III" evidence="1">
    <location>
        <begin position="31"/>
        <end position="119"/>
    </location>
</feature>
<dbReference type="PROSITE" id="PS50853">
    <property type="entry name" value="FN3"/>
    <property type="match status" value="1"/>
</dbReference>
<protein>
    <recommendedName>
        <fullName evidence="1">Fibronectin type-III domain-containing protein</fullName>
    </recommendedName>
</protein>
<evidence type="ECO:0000313" key="2">
    <source>
        <dbReference type="EMBL" id="CAD7651030.1"/>
    </source>
</evidence>
<proteinExistence type="predicted"/>
<sequence>MDFKSFKCIAYNELGSDEVMFEVVKKNFPESPTDLRTTNVSRNSVVIAWNPGFDFGYEQSFRIRYRKVDPKAANVEPFHFKYIIANNTLNNVLIANLEADTEYQFSISSRNKLGESLMS</sequence>
<name>A0A7R9M084_9ACAR</name>
<dbReference type="InterPro" id="IPR036116">
    <property type="entry name" value="FN3_sf"/>
</dbReference>
<accession>A0A7R9M084</accession>
<dbReference type="Proteomes" id="UP000759131">
    <property type="component" value="Unassembled WGS sequence"/>
</dbReference>
<reference evidence="2" key="1">
    <citation type="submission" date="2020-11" db="EMBL/GenBank/DDBJ databases">
        <authorList>
            <person name="Tran Van P."/>
        </authorList>
    </citation>
    <scope>NUCLEOTIDE SEQUENCE</scope>
</reference>
<dbReference type="Gene3D" id="2.60.40.10">
    <property type="entry name" value="Immunoglobulins"/>
    <property type="match status" value="1"/>
</dbReference>
<evidence type="ECO:0000259" key="1">
    <source>
        <dbReference type="PROSITE" id="PS50853"/>
    </source>
</evidence>
<dbReference type="AlphaFoldDB" id="A0A7R9M084"/>
<gene>
    <name evidence="2" type="ORF">OSB1V03_LOCUS23149</name>
</gene>
<dbReference type="EMBL" id="CAJPIZ010055131">
    <property type="protein sequence ID" value="CAG2123204.1"/>
    <property type="molecule type" value="Genomic_DNA"/>
</dbReference>